<keyword evidence="5" id="KW-0676">Redox-active center</keyword>
<dbReference type="PANTHER" id="PTHR45672">
    <property type="entry name" value="PROTEIN DISULFIDE-ISOMERASE C17H9.14C-RELATED"/>
    <property type="match status" value="1"/>
</dbReference>
<organism evidence="8">
    <name type="scientific">Blastocystis hominis</name>
    <dbReference type="NCBI Taxonomy" id="12968"/>
    <lineage>
        <taxon>Eukaryota</taxon>
        <taxon>Sar</taxon>
        <taxon>Stramenopiles</taxon>
        <taxon>Bigyra</taxon>
        <taxon>Opalozoa</taxon>
        <taxon>Opalinata</taxon>
        <taxon>Blastocystidae</taxon>
        <taxon>Blastocystis</taxon>
    </lineage>
</organism>
<accession>D8M3U3</accession>
<dbReference type="SUPFAM" id="SSF52833">
    <property type="entry name" value="Thioredoxin-like"/>
    <property type="match status" value="2"/>
</dbReference>
<dbReference type="RefSeq" id="XP_012896614.1">
    <property type="nucleotide sequence ID" value="XM_013041160.1"/>
</dbReference>
<gene>
    <name evidence="8" type="ORF">GSBLH_T00006471001</name>
</gene>
<dbReference type="CDD" id="cd02961">
    <property type="entry name" value="PDI_a_family"/>
    <property type="match status" value="1"/>
</dbReference>
<evidence type="ECO:0000256" key="2">
    <source>
        <dbReference type="ARBA" id="ARBA00012723"/>
    </source>
</evidence>
<dbReference type="InterPro" id="IPR011679">
    <property type="entry name" value="ERp29_C"/>
</dbReference>
<sequence>MRLLLVTLALFVLASAEYYMDSLGTLTTDEFVQLSSDESHRPLLVAFISPACKKCEDYYYPMIQALHAFRGTDMVVATMNTADAEGHLGDCDINMEAERPEFRFYKPNTGLEWVARELKVKMRPSRWTELTDKTFYKFVNHPRKTSIIEVYAPRCISCQNQYNDLERIMVAFDSEPVQFGKINSDQYIRFCSQWNITTLPHFMHFIDGKTYTDVQPTVQGDTAMLDYFNGLIGSGREIDGKIKDRFGLERNITRQLDRFMNGDRSAKEMVMEDVRSHLKEYQNAKMYLHVMKKVVEQGKGFLAQERTKRMKEIREMGVFAKKSGFLEFQ</sequence>
<comment type="catalytic activity">
    <reaction evidence="1">
        <text>Catalyzes the rearrangement of -S-S- bonds in proteins.</text>
        <dbReference type="EC" id="5.3.4.1"/>
    </reaction>
</comment>
<evidence type="ECO:0000256" key="5">
    <source>
        <dbReference type="ARBA" id="ARBA00023284"/>
    </source>
</evidence>
<evidence type="ECO:0000256" key="4">
    <source>
        <dbReference type="ARBA" id="ARBA00023235"/>
    </source>
</evidence>
<reference evidence="8" key="1">
    <citation type="submission" date="2010-02" db="EMBL/GenBank/DDBJ databases">
        <title>Sequencing and annotation of the Blastocystis hominis genome.</title>
        <authorList>
            <person name="Wincker P."/>
        </authorList>
    </citation>
    <scope>NUCLEOTIDE SEQUENCE</scope>
    <source>
        <strain evidence="8">Singapore isolate B</strain>
    </source>
</reference>
<proteinExistence type="predicted"/>
<dbReference type="PROSITE" id="PS51352">
    <property type="entry name" value="THIOREDOXIN_2"/>
    <property type="match status" value="1"/>
</dbReference>
<feature type="signal peptide" evidence="6">
    <location>
        <begin position="1"/>
        <end position="16"/>
    </location>
</feature>
<evidence type="ECO:0000256" key="1">
    <source>
        <dbReference type="ARBA" id="ARBA00001182"/>
    </source>
</evidence>
<feature type="chain" id="PRO_5003117736" description="protein disulfide-isomerase" evidence="6">
    <location>
        <begin position="17"/>
        <end position="329"/>
    </location>
</feature>
<evidence type="ECO:0000313" key="9">
    <source>
        <dbReference type="Proteomes" id="UP000008312"/>
    </source>
</evidence>
<dbReference type="EMBL" id="FN668650">
    <property type="protein sequence ID" value="CBK22566.2"/>
    <property type="molecule type" value="Genomic_DNA"/>
</dbReference>
<dbReference type="PANTHER" id="PTHR45672:SF11">
    <property type="entry name" value="PROTEIN DISULFIDE-ISOMERASE C17H9.14C"/>
    <property type="match status" value="1"/>
</dbReference>
<dbReference type="InterPro" id="IPR013766">
    <property type="entry name" value="Thioredoxin_domain"/>
</dbReference>
<dbReference type="GO" id="GO:0005783">
    <property type="term" value="C:endoplasmic reticulum"/>
    <property type="evidence" value="ECO:0007669"/>
    <property type="project" value="InterPro"/>
</dbReference>
<dbReference type="Pfam" id="PF00085">
    <property type="entry name" value="Thioredoxin"/>
    <property type="match status" value="1"/>
</dbReference>
<protein>
    <recommendedName>
        <fullName evidence="2">protein disulfide-isomerase</fullName>
        <ecNumber evidence="2">5.3.4.1</ecNumber>
    </recommendedName>
</protein>
<dbReference type="Gene3D" id="1.20.1150.12">
    <property type="entry name" value="Endoplasmic reticulum resident protein 29, C-terminal domain"/>
    <property type="match status" value="1"/>
</dbReference>
<dbReference type="Proteomes" id="UP000008312">
    <property type="component" value="Unassembled WGS sequence"/>
</dbReference>
<evidence type="ECO:0000256" key="3">
    <source>
        <dbReference type="ARBA" id="ARBA00023157"/>
    </source>
</evidence>
<dbReference type="InterPro" id="IPR036356">
    <property type="entry name" value="ERp29_C_sf"/>
</dbReference>
<dbReference type="Pfam" id="PF07749">
    <property type="entry name" value="ERp29"/>
    <property type="match status" value="1"/>
</dbReference>
<keyword evidence="6" id="KW-0732">Signal</keyword>
<dbReference type="InParanoid" id="D8M3U3"/>
<dbReference type="InterPro" id="IPR051063">
    <property type="entry name" value="PDI"/>
</dbReference>
<dbReference type="GO" id="GO:0006457">
    <property type="term" value="P:protein folding"/>
    <property type="evidence" value="ECO:0007669"/>
    <property type="project" value="TreeGrafter"/>
</dbReference>
<dbReference type="InterPro" id="IPR036249">
    <property type="entry name" value="Thioredoxin-like_sf"/>
</dbReference>
<dbReference type="AlphaFoldDB" id="D8M3U3"/>
<dbReference type="GeneID" id="24922595"/>
<dbReference type="SUPFAM" id="SSF47933">
    <property type="entry name" value="ERP29 C domain-like"/>
    <property type="match status" value="1"/>
</dbReference>
<evidence type="ECO:0000256" key="6">
    <source>
        <dbReference type="SAM" id="SignalP"/>
    </source>
</evidence>
<evidence type="ECO:0000259" key="7">
    <source>
        <dbReference type="PROSITE" id="PS51352"/>
    </source>
</evidence>
<evidence type="ECO:0000313" key="8">
    <source>
        <dbReference type="EMBL" id="CBK22566.2"/>
    </source>
</evidence>
<keyword evidence="3" id="KW-1015">Disulfide bond</keyword>
<feature type="domain" description="Thioredoxin" evidence="7">
    <location>
        <begin position="93"/>
        <end position="279"/>
    </location>
</feature>
<dbReference type="GO" id="GO:0003756">
    <property type="term" value="F:protein disulfide isomerase activity"/>
    <property type="evidence" value="ECO:0007669"/>
    <property type="project" value="UniProtKB-EC"/>
</dbReference>
<keyword evidence="4" id="KW-0413">Isomerase</keyword>
<keyword evidence="9" id="KW-1185">Reference proteome</keyword>
<dbReference type="OrthoDB" id="2121326at2759"/>
<dbReference type="EC" id="5.3.4.1" evidence="2"/>
<name>D8M3U3_BLAHO</name>
<dbReference type="Gene3D" id="3.40.30.10">
    <property type="entry name" value="Glutaredoxin"/>
    <property type="match status" value="1"/>
</dbReference>